<feature type="non-terminal residue" evidence="2">
    <location>
        <position position="1"/>
    </location>
</feature>
<dbReference type="EMBL" id="CAJOBC010123128">
    <property type="protein sequence ID" value="CAF4583389.1"/>
    <property type="molecule type" value="Genomic_DNA"/>
</dbReference>
<sequence length="130" mass="15157">ALLPNKTQGTYEELFKIVDQYIQHKPKYVTIDFEKAAENALATVFPQCDIFGCFFHFKQCELRLRNEFLENADSRHTMKNLVALAFVLQVDLDLPRTNNAVEGWHTAFHNVVGDHPSIYKFIKDIIREEQ</sequence>
<evidence type="ECO:0000313" key="3">
    <source>
        <dbReference type="Proteomes" id="UP000681722"/>
    </source>
</evidence>
<feature type="domain" description="MULE transposase" evidence="1">
    <location>
        <begin position="1"/>
        <end position="59"/>
    </location>
</feature>
<dbReference type="InterPro" id="IPR018289">
    <property type="entry name" value="MULE_transposase_dom"/>
</dbReference>
<evidence type="ECO:0000259" key="1">
    <source>
        <dbReference type="Pfam" id="PF10551"/>
    </source>
</evidence>
<dbReference type="Proteomes" id="UP000681722">
    <property type="component" value="Unassembled WGS sequence"/>
</dbReference>
<feature type="non-terminal residue" evidence="2">
    <location>
        <position position="130"/>
    </location>
</feature>
<reference evidence="2" key="1">
    <citation type="submission" date="2021-02" db="EMBL/GenBank/DDBJ databases">
        <authorList>
            <person name="Nowell W R."/>
        </authorList>
    </citation>
    <scope>NUCLEOTIDE SEQUENCE</scope>
</reference>
<dbReference type="OrthoDB" id="90756at2759"/>
<comment type="caution">
    <text evidence="2">The sequence shown here is derived from an EMBL/GenBank/DDBJ whole genome shotgun (WGS) entry which is preliminary data.</text>
</comment>
<gene>
    <name evidence="2" type="ORF">SRO942_LOCUS48226</name>
</gene>
<evidence type="ECO:0000313" key="2">
    <source>
        <dbReference type="EMBL" id="CAF4583389.1"/>
    </source>
</evidence>
<protein>
    <recommendedName>
        <fullName evidence="1">MULE transposase domain-containing protein</fullName>
    </recommendedName>
</protein>
<proteinExistence type="predicted"/>
<accession>A0A8S2YVZ2</accession>
<organism evidence="2 3">
    <name type="scientific">Didymodactylos carnosus</name>
    <dbReference type="NCBI Taxonomy" id="1234261"/>
    <lineage>
        <taxon>Eukaryota</taxon>
        <taxon>Metazoa</taxon>
        <taxon>Spiralia</taxon>
        <taxon>Gnathifera</taxon>
        <taxon>Rotifera</taxon>
        <taxon>Eurotatoria</taxon>
        <taxon>Bdelloidea</taxon>
        <taxon>Philodinida</taxon>
        <taxon>Philodinidae</taxon>
        <taxon>Didymodactylos</taxon>
    </lineage>
</organism>
<dbReference type="Pfam" id="PF10551">
    <property type="entry name" value="MULE"/>
    <property type="match status" value="1"/>
</dbReference>
<dbReference type="AlphaFoldDB" id="A0A8S2YVZ2"/>
<name>A0A8S2YVZ2_9BILA</name>